<dbReference type="CDD" id="cd06782">
    <property type="entry name" value="cpPDZ_CPP-like"/>
    <property type="match status" value="1"/>
</dbReference>
<dbReference type="InterPro" id="IPR005151">
    <property type="entry name" value="Tail-specific_protease"/>
</dbReference>
<keyword evidence="9" id="KW-1185">Reference proteome</keyword>
<name>W4LUS3_ENTF1</name>
<evidence type="ECO:0000259" key="7">
    <source>
        <dbReference type="PROSITE" id="PS50106"/>
    </source>
</evidence>
<dbReference type="HOGENOM" id="CLU_017295_1_2_7"/>
<dbReference type="InterPro" id="IPR041489">
    <property type="entry name" value="PDZ_6"/>
</dbReference>
<dbReference type="InterPro" id="IPR055210">
    <property type="entry name" value="CtpA/B_N"/>
</dbReference>
<sequence length="419" mass="45809">MMQRAREKRGLLIFVSAALILFTGAVMAHRLPFQNESYEDLKIFTEVLSYVEANYVQEVEPEKLLHGAIRGMLRTLDTHSSFMPQDVYREMQVETEGRFGGLGIEITIRDEILTVVSPIEGTPAFRAGIQAGDKIVTVEGESTKDMSLIEAVKQLRGPIDTSVTIGVMREGFTEPKDFTLTRAIIQIKSVRSKVLPDSIGYIRLRSFHKSTSEELDDALHDFDERNVSALVLDLRNNPGGLLEQAIAVTDEFIEGGQLIVYTKGRLANQNMKGFSKTQGSHPDVPLVILVNGGSASASEIVAGALQDLKRATIIGTKTFGKGSVQTIIPLSDGSGLRLTTAKYYTPNGRMIHEKGIIPDIVVEEPKPEPVDGESAATPPRRSRTGLPEDDLSGDPQLQKAVETLKAEVKQNKKKAAKAG</sequence>
<dbReference type="Proteomes" id="UP000019141">
    <property type="component" value="Unassembled WGS sequence"/>
</dbReference>
<gene>
    <name evidence="8" type="ORF">ETSY1_06250</name>
</gene>
<accession>W4LUS3</accession>
<reference evidence="8 9" key="1">
    <citation type="journal article" date="2014" name="Nature">
        <title>An environmental bacterial taxon with a large and distinct metabolic repertoire.</title>
        <authorList>
            <person name="Wilson M.C."/>
            <person name="Mori T."/>
            <person name="Ruckert C."/>
            <person name="Uria A.R."/>
            <person name="Helf M.J."/>
            <person name="Takada K."/>
            <person name="Gernert C."/>
            <person name="Steffens U.A."/>
            <person name="Heycke N."/>
            <person name="Schmitt S."/>
            <person name="Rinke C."/>
            <person name="Helfrich E.J."/>
            <person name="Brachmann A.O."/>
            <person name="Gurgui C."/>
            <person name="Wakimoto T."/>
            <person name="Kracht M."/>
            <person name="Crusemann M."/>
            <person name="Hentschel U."/>
            <person name="Abe I."/>
            <person name="Matsunaga S."/>
            <person name="Kalinowski J."/>
            <person name="Takeyama H."/>
            <person name="Piel J."/>
        </authorList>
    </citation>
    <scope>NUCLEOTIDE SEQUENCE [LARGE SCALE GENOMIC DNA]</scope>
    <source>
        <strain evidence="9">TSY1</strain>
    </source>
</reference>
<dbReference type="NCBIfam" id="TIGR00225">
    <property type="entry name" value="prc"/>
    <property type="match status" value="1"/>
</dbReference>
<dbReference type="GO" id="GO:0008236">
    <property type="term" value="F:serine-type peptidase activity"/>
    <property type="evidence" value="ECO:0007669"/>
    <property type="project" value="UniProtKB-KW"/>
</dbReference>
<dbReference type="GO" id="GO:0004175">
    <property type="term" value="F:endopeptidase activity"/>
    <property type="evidence" value="ECO:0007669"/>
    <property type="project" value="TreeGrafter"/>
</dbReference>
<dbReference type="CDD" id="cd07560">
    <property type="entry name" value="Peptidase_S41_CPP"/>
    <property type="match status" value="1"/>
</dbReference>
<dbReference type="SUPFAM" id="SSF52096">
    <property type="entry name" value="ClpP/crotonase"/>
    <property type="match status" value="1"/>
</dbReference>
<dbReference type="SMART" id="SM00245">
    <property type="entry name" value="TSPc"/>
    <property type="match status" value="1"/>
</dbReference>
<dbReference type="InterPro" id="IPR001478">
    <property type="entry name" value="PDZ"/>
</dbReference>
<dbReference type="Pfam" id="PF03572">
    <property type="entry name" value="Peptidase_S41"/>
    <property type="match status" value="1"/>
</dbReference>
<evidence type="ECO:0000256" key="3">
    <source>
        <dbReference type="ARBA" id="ARBA00022801"/>
    </source>
</evidence>
<dbReference type="EMBL" id="AZHW01000205">
    <property type="protein sequence ID" value="ETX01743.1"/>
    <property type="molecule type" value="Genomic_DNA"/>
</dbReference>
<dbReference type="PATRIC" id="fig|1429438.4.peg.1382"/>
<evidence type="ECO:0000256" key="4">
    <source>
        <dbReference type="ARBA" id="ARBA00022825"/>
    </source>
</evidence>
<evidence type="ECO:0000256" key="1">
    <source>
        <dbReference type="ARBA" id="ARBA00009179"/>
    </source>
</evidence>
<dbReference type="Gene3D" id="2.30.42.10">
    <property type="match status" value="1"/>
</dbReference>
<dbReference type="InterPro" id="IPR036034">
    <property type="entry name" value="PDZ_sf"/>
</dbReference>
<protein>
    <recommendedName>
        <fullName evidence="7">PDZ domain-containing protein</fullName>
    </recommendedName>
</protein>
<dbReference type="PANTHER" id="PTHR32060">
    <property type="entry name" value="TAIL-SPECIFIC PROTEASE"/>
    <property type="match status" value="1"/>
</dbReference>
<dbReference type="InterPro" id="IPR004447">
    <property type="entry name" value="Peptidase_S41A"/>
</dbReference>
<dbReference type="Gene3D" id="3.90.226.10">
    <property type="entry name" value="2-enoyl-CoA Hydratase, Chain A, domain 1"/>
    <property type="match status" value="1"/>
</dbReference>
<dbReference type="Gene3D" id="3.30.750.44">
    <property type="match status" value="1"/>
</dbReference>
<dbReference type="GO" id="GO:0030288">
    <property type="term" value="C:outer membrane-bounded periplasmic space"/>
    <property type="evidence" value="ECO:0007669"/>
    <property type="project" value="TreeGrafter"/>
</dbReference>
<dbReference type="GO" id="GO:0007165">
    <property type="term" value="P:signal transduction"/>
    <property type="evidence" value="ECO:0007669"/>
    <property type="project" value="TreeGrafter"/>
</dbReference>
<keyword evidence="3 5" id="KW-0378">Hydrolase</keyword>
<evidence type="ECO:0000256" key="5">
    <source>
        <dbReference type="RuleBase" id="RU004404"/>
    </source>
</evidence>
<keyword evidence="2 5" id="KW-0645">Protease</keyword>
<comment type="similarity">
    <text evidence="1 5">Belongs to the peptidase S41A family.</text>
</comment>
<dbReference type="SMART" id="SM00228">
    <property type="entry name" value="PDZ"/>
    <property type="match status" value="1"/>
</dbReference>
<dbReference type="FunFam" id="2.30.42.10:FF:000063">
    <property type="entry name" value="Peptidase, S41 family"/>
    <property type="match status" value="1"/>
</dbReference>
<dbReference type="GO" id="GO:0006508">
    <property type="term" value="P:proteolysis"/>
    <property type="evidence" value="ECO:0007669"/>
    <property type="project" value="UniProtKB-KW"/>
</dbReference>
<dbReference type="SUPFAM" id="SSF50156">
    <property type="entry name" value="PDZ domain-like"/>
    <property type="match status" value="1"/>
</dbReference>
<evidence type="ECO:0000313" key="9">
    <source>
        <dbReference type="Proteomes" id="UP000019141"/>
    </source>
</evidence>
<dbReference type="AlphaFoldDB" id="W4LUS3"/>
<comment type="caution">
    <text evidence="8">The sequence shown here is derived from an EMBL/GenBank/DDBJ whole genome shotgun (WGS) entry which is preliminary data.</text>
</comment>
<feature type="domain" description="PDZ" evidence="7">
    <location>
        <begin position="88"/>
        <end position="156"/>
    </location>
</feature>
<keyword evidence="4 5" id="KW-0720">Serine protease</keyword>
<feature type="region of interest" description="Disordered" evidence="6">
    <location>
        <begin position="364"/>
        <end position="397"/>
    </location>
</feature>
<dbReference type="PROSITE" id="PS50106">
    <property type="entry name" value="PDZ"/>
    <property type="match status" value="1"/>
</dbReference>
<evidence type="ECO:0000256" key="2">
    <source>
        <dbReference type="ARBA" id="ARBA00022670"/>
    </source>
</evidence>
<evidence type="ECO:0000256" key="6">
    <source>
        <dbReference type="SAM" id="MobiDB-lite"/>
    </source>
</evidence>
<evidence type="ECO:0000313" key="8">
    <source>
        <dbReference type="EMBL" id="ETX01743.1"/>
    </source>
</evidence>
<dbReference type="FunFam" id="3.90.226.10:FF:000029">
    <property type="entry name" value="Peptidase, S41 family"/>
    <property type="match status" value="1"/>
</dbReference>
<dbReference type="Pfam" id="PF22694">
    <property type="entry name" value="CtpB_N-like"/>
    <property type="match status" value="1"/>
</dbReference>
<dbReference type="Pfam" id="PF17820">
    <property type="entry name" value="PDZ_6"/>
    <property type="match status" value="1"/>
</dbReference>
<dbReference type="PANTHER" id="PTHR32060:SF30">
    <property type="entry name" value="CARBOXY-TERMINAL PROCESSING PROTEASE CTPA"/>
    <property type="match status" value="1"/>
</dbReference>
<proteinExistence type="inferred from homology"/>
<organism evidence="8 9">
    <name type="scientific">Entotheonella factor</name>
    <dbReference type="NCBI Taxonomy" id="1429438"/>
    <lineage>
        <taxon>Bacteria</taxon>
        <taxon>Pseudomonadati</taxon>
        <taxon>Nitrospinota/Tectimicrobiota group</taxon>
        <taxon>Candidatus Tectimicrobiota</taxon>
        <taxon>Candidatus Entotheonellia</taxon>
        <taxon>Candidatus Entotheonellales</taxon>
        <taxon>Candidatus Entotheonellaceae</taxon>
        <taxon>Candidatus Entotheonella</taxon>
    </lineage>
</organism>
<dbReference type="InterPro" id="IPR029045">
    <property type="entry name" value="ClpP/crotonase-like_dom_sf"/>
</dbReference>